<feature type="domain" description="Dynein heavy chain tail" evidence="1">
    <location>
        <begin position="5"/>
        <end position="128"/>
    </location>
</feature>
<evidence type="ECO:0000313" key="3">
    <source>
        <dbReference type="Proteomes" id="UP001208570"/>
    </source>
</evidence>
<dbReference type="InterPro" id="IPR026983">
    <property type="entry name" value="DHC"/>
</dbReference>
<dbReference type="GO" id="GO:0005858">
    <property type="term" value="C:axonemal dynein complex"/>
    <property type="evidence" value="ECO:0007669"/>
    <property type="project" value="TreeGrafter"/>
</dbReference>
<comment type="caution">
    <text evidence="2">The sequence shown here is derived from an EMBL/GenBank/DDBJ whole genome shotgun (WGS) entry which is preliminary data.</text>
</comment>
<dbReference type="Pfam" id="PF08385">
    <property type="entry name" value="DHC_N1"/>
    <property type="match status" value="1"/>
</dbReference>
<dbReference type="PANTHER" id="PTHR46532">
    <property type="entry name" value="MALE FERTILITY FACTOR KL5"/>
    <property type="match status" value="1"/>
</dbReference>
<dbReference type="GO" id="GO:0051959">
    <property type="term" value="F:dynein light intermediate chain binding"/>
    <property type="evidence" value="ECO:0007669"/>
    <property type="project" value="InterPro"/>
</dbReference>
<gene>
    <name evidence="2" type="ORF">LSH36_594g02033</name>
</gene>
<dbReference type="EMBL" id="JAODUP010000594">
    <property type="protein sequence ID" value="KAK2146614.1"/>
    <property type="molecule type" value="Genomic_DNA"/>
</dbReference>
<dbReference type="InterPro" id="IPR013594">
    <property type="entry name" value="Dynein_heavy_tail"/>
</dbReference>
<accession>A0AAD9J552</accession>
<dbReference type="PANTHER" id="PTHR46532:SF13">
    <property type="entry name" value="CYTOPLASMIC DYNEIN 1 HEAVY CHAIN 1"/>
    <property type="match status" value="1"/>
</dbReference>
<proteinExistence type="predicted"/>
<organism evidence="2 3">
    <name type="scientific">Paralvinella palmiformis</name>
    <dbReference type="NCBI Taxonomy" id="53620"/>
    <lineage>
        <taxon>Eukaryota</taxon>
        <taxon>Metazoa</taxon>
        <taxon>Spiralia</taxon>
        <taxon>Lophotrochozoa</taxon>
        <taxon>Annelida</taxon>
        <taxon>Polychaeta</taxon>
        <taxon>Sedentaria</taxon>
        <taxon>Canalipalpata</taxon>
        <taxon>Terebellida</taxon>
        <taxon>Terebelliformia</taxon>
        <taxon>Alvinellidae</taxon>
        <taxon>Paralvinella</taxon>
    </lineage>
</organism>
<name>A0AAD9J552_9ANNE</name>
<dbReference type="AlphaFoldDB" id="A0AAD9J552"/>
<sequence length="137" mass="15609">FLDPNAGPLSELDRWKRRLRLLTSITEQLKSKECKGVIGILITGKSRLLKKWKLIDSGITDAMNETKDKVRYLESLKRHLDQLYSGASPSMIINSALPGLVHVIKQMDSVSRFYARQGFLGLLLTKVRCLFNEQYVS</sequence>
<protein>
    <recommendedName>
        <fullName evidence="1">Dynein heavy chain tail domain-containing protein</fullName>
    </recommendedName>
</protein>
<reference evidence="2" key="1">
    <citation type="journal article" date="2023" name="Mol. Biol. Evol.">
        <title>Third-Generation Sequencing Reveals the Adaptive Role of the Epigenome in Three Deep-Sea Polychaetes.</title>
        <authorList>
            <person name="Perez M."/>
            <person name="Aroh O."/>
            <person name="Sun Y."/>
            <person name="Lan Y."/>
            <person name="Juniper S.K."/>
            <person name="Young C.R."/>
            <person name="Angers B."/>
            <person name="Qian P.Y."/>
        </authorList>
    </citation>
    <scope>NUCLEOTIDE SEQUENCE</scope>
    <source>
        <strain evidence="2">P08H-3</strain>
    </source>
</reference>
<evidence type="ECO:0000259" key="1">
    <source>
        <dbReference type="Pfam" id="PF08385"/>
    </source>
</evidence>
<dbReference type="GO" id="GO:0007018">
    <property type="term" value="P:microtubule-based movement"/>
    <property type="evidence" value="ECO:0007669"/>
    <property type="project" value="InterPro"/>
</dbReference>
<feature type="non-terminal residue" evidence="2">
    <location>
        <position position="1"/>
    </location>
</feature>
<dbReference type="Proteomes" id="UP001208570">
    <property type="component" value="Unassembled WGS sequence"/>
</dbReference>
<keyword evidence="3" id="KW-1185">Reference proteome</keyword>
<dbReference type="GO" id="GO:0045505">
    <property type="term" value="F:dynein intermediate chain binding"/>
    <property type="evidence" value="ECO:0007669"/>
    <property type="project" value="InterPro"/>
</dbReference>
<evidence type="ECO:0000313" key="2">
    <source>
        <dbReference type="EMBL" id="KAK2146614.1"/>
    </source>
</evidence>